<comment type="caution">
    <text evidence="20">The sequence shown here is derived from an EMBL/GenBank/DDBJ whole genome shotgun (WGS) entry which is preliminary data.</text>
</comment>
<feature type="domain" description="EF-hand" evidence="19">
    <location>
        <begin position="418"/>
        <end position="452"/>
    </location>
</feature>
<feature type="transmembrane region" description="Helical" evidence="18">
    <location>
        <begin position="687"/>
        <end position="706"/>
    </location>
</feature>
<comment type="similarity">
    <text evidence="2">Belongs to the Ca(2+):cation antiporter (CaCA) (TC 2.A.19) family. SLC24A subfamily.</text>
</comment>
<evidence type="ECO:0000256" key="14">
    <source>
        <dbReference type="ARBA" id="ARBA00023065"/>
    </source>
</evidence>
<keyword evidence="21" id="KW-1185">Reference proteome</keyword>
<evidence type="ECO:0000313" key="21">
    <source>
        <dbReference type="Proteomes" id="UP001153069"/>
    </source>
</evidence>
<feature type="transmembrane region" description="Helical" evidence="18">
    <location>
        <begin position="129"/>
        <end position="149"/>
    </location>
</feature>
<dbReference type="InterPro" id="IPR004481">
    <property type="entry name" value="K/Na/Ca-exchanger"/>
</dbReference>
<dbReference type="AlphaFoldDB" id="A0A9N8E1W6"/>
<feature type="domain" description="EF-hand" evidence="19">
    <location>
        <begin position="453"/>
        <end position="488"/>
    </location>
</feature>
<keyword evidence="9" id="KW-0106">Calcium</keyword>
<feature type="compositionally biased region" description="Acidic residues" evidence="17">
    <location>
        <begin position="299"/>
        <end position="323"/>
    </location>
</feature>
<dbReference type="EMBL" id="CAICTM010000535">
    <property type="protein sequence ID" value="CAB9512439.1"/>
    <property type="molecule type" value="Genomic_DNA"/>
</dbReference>
<evidence type="ECO:0000256" key="9">
    <source>
        <dbReference type="ARBA" id="ARBA00022837"/>
    </source>
</evidence>
<dbReference type="SMART" id="SM00054">
    <property type="entry name" value="EFh"/>
    <property type="match status" value="3"/>
</dbReference>
<dbReference type="GO" id="GO:0005509">
    <property type="term" value="F:calcium ion binding"/>
    <property type="evidence" value="ECO:0007669"/>
    <property type="project" value="InterPro"/>
</dbReference>
<feature type="region of interest" description="Disordered" evidence="17">
    <location>
        <begin position="84"/>
        <end position="122"/>
    </location>
</feature>
<evidence type="ECO:0000256" key="8">
    <source>
        <dbReference type="ARBA" id="ARBA00022729"/>
    </source>
</evidence>
<feature type="compositionally biased region" description="Low complexity" evidence="17">
    <location>
        <begin position="103"/>
        <end position="116"/>
    </location>
</feature>
<dbReference type="Pfam" id="PF01699">
    <property type="entry name" value="Na_Ca_ex"/>
    <property type="match status" value="2"/>
</dbReference>
<dbReference type="PANTHER" id="PTHR10846:SF73">
    <property type="entry name" value="SODIUM_CALCIUM EXCHANGER MEMBRANE REGION DOMAIN-CONTAINING PROTEIN"/>
    <property type="match status" value="1"/>
</dbReference>
<evidence type="ECO:0000256" key="3">
    <source>
        <dbReference type="ARBA" id="ARBA00022448"/>
    </source>
</evidence>
<keyword evidence="13" id="KW-0915">Sodium</keyword>
<keyword evidence="12 18" id="KW-1133">Transmembrane helix</keyword>
<feature type="domain" description="EF-hand" evidence="19">
    <location>
        <begin position="382"/>
        <end position="417"/>
    </location>
</feature>
<keyword evidence="4" id="KW-0050">Antiport</keyword>
<reference evidence="20" key="1">
    <citation type="submission" date="2020-06" db="EMBL/GenBank/DDBJ databases">
        <authorList>
            <consortium name="Plant Systems Biology data submission"/>
        </authorList>
    </citation>
    <scope>NUCLEOTIDE SEQUENCE</scope>
    <source>
        <strain evidence="20">D6</strain>
    </source>
</reference>
<feature type="compositionally biased region" description="Polar residues" evidence="17">
    <location>
        <begin position="93"/>
        <end position="102"/>
    </location>
</feature>
<evidence type="ECO:0000256" key="15">
    <source>
        <dbReference type="ARBA" id="ARBA00023136"/>
    </source>
</evidence>
<keyword evidence="6" id="KW-0109">Calcium transport</keyword>
<evidence type="ECO:0000256" key="13">
    <source>
        <dbReference type="ARBA" id="ARBA00023053"/>
    </source>
</evidence>
<dbReference type="Gene3D" id="1.10.238.10">
    <property type="entry name" value="EF-hand"/>
    <property type="match status" value="2"/>
</dbReference>
<dbReference type="InterPro" id="IPR044880">
    <property type="entry name" value="NCX_ion-bd_dom_sf"/>
</dbReference>
<dbReference type="InterPro" id="IPR002048">
    <property type="entry name" value="EF_hand_dom"/>
</dbReference>
<dbReference type="GO" id="GO:0015293">
    <property type="term" value="F:symporter activity"/>
    <property type="evidence" value="ECO:0007669"/>
    <property type="project" value="UniProtKB-KW"/>
</dbReference>
<evidence type="ECO:0000256" key="10">
    <source>
        <dbReference type="ARBA" id="ARBA00022847"/>
    </source>
</evidence>
<organism evidence="20 21">
    <name type="scientific">Seminavis robusta</name>
    <dbReference type="NCBI Taxonomy" id="568900"/>
    <lineage>
        <taxon>Eukaryota</taxon>
        <taxon>Sar</taxon>
        <taxon>Stramenopiles</taxon>
        <taxon>Ochrophyta</taxon>
        <taxon>Bacillariophyta</taxon>
        <taxon>Bacillariophyceae</taxon>
        <taxon>Bacillariophycidae</taxon>
        <taxon>Naviculales</taxon>
        <taxon>Naviculaceae</taxon>
        <taxon>Seminavis</taxon>
    </lineage>
</organism>
<dbReference type="PANTHER" id="PTHR10846">
    <property type="entry name" value="SODIUM/POTASSIUM/CALCIUM EXCHANGER"/>
    <property type="match status" value="1"/>
</dbReference>
<feature type="transmembrane region" description="Helical" evidence="18">
    <location>
        <begin position="169"/>
        <end position="189"/>
    </location>
</feature>
<feature type="transmembrane region" description="Helical" evidence="18">
    <location>
        <begin position="713"/>
        <end position="734"/>
    </location>
</feature>
<dbReference type="GO" id="GO:0005262">
    <property type="term" value="F:calcium channel activity"/>
    <property type="evidence" value="ECO:0007669"/>
    <property type="project" value="TreeGrafter"/>
</dbReference>
<dbReference type="NCBIfam" id="TIGR00367">
    <property type="entry name" value="calcium/sodium antiporter"/>
    <property type="match status" value="1"/>
</dbReference>
<feature type="transmembrane region" description="Helical" evidence="18">
    <location>
        <begin position="30"/>
        <end position="51"/>
    </location>
</feature>
<dbReference type="InterPro" id="IPR011992">
    <property type="entry name" value="EF-hand-dom_pair"/>
</dbReference>
<evidence type="ECO:0000256" key="4">
    <source>
        <dbReference type="ARBA" id="ARBA00022449"/>
    </source>
</evidence>
<feature type="transmembrane region" description="Helical" evidence="18">
    <location>
        <begin position="262"/>
        <end position="282"/>
    </location>
</feature>
<feature type="region of interest" description="Disordered" evidence="17">
    <location>
        <begin position="299"/>
        <end position="332"/>
    </location>
</feature>
<evidence type="ECO:0000313" key="20">
    <source>
        <dbReference type="EMBL" id="CAB9512439.1"/>
    </source>
</evidence>
<dbReference type="FunFam" id="1.20.1420.30:FF:000009">
    <property type="entry name" value="sodium/potassium/calcium exchanger 5 isoform X2"/>
    <property type="match status" value="1"/>
</dbReference>
<dbReference type="PROSITE" id="PS00018">
    <property type="entry name" value="EF_HAND_1"/>
    <property type="match status" value="2"/>
</dbReference>
<sequence>MVCLAEEEGLPSRGQKKERKRRGLVYRRKYHVRALCQSVAFFCVVVGFVVYNGALEFGMTGPSAIHTFFGSNNERNLHELTAAPKEPLDTLPPGSNSSVNGMTTSESSASNSTAQTEGKDCSANKADPAWLLVFYFIGVLYMFLALAIVCDEFFVPALEEMSSNRRMNLSMDVAGATLMAAGGSAPELFTSLFGTFAESEIGFGTIVGSAVFNVLFVIAMCALMSKEVLSLTWWPLFRDSLYYAIGLTVLAIFVGVVTPNEIYIWESVVLFCLYLGYCFLMWQNANIYKAITGKELEYPDEDEDEDEDGPAEANGEDEDDEPGDPERPKPVKRLSASAIDQNMKTDSVSHFRWQGTFRAGILKLLRDPESWVETAGVGIVAKIAGDADYVFRQIDTNGDGSIDRSELKKLFEVLDCNLTNSELDQVFQELDINNDGEICEDEFSRWYIQSEERIRSQVRHVFNEIDANNSGTIDKGELKTLLETLDPRVSDADVEEAISSMYKSGSTEEISFEEFDAWYRQSILFERQKKAVEEDMHGVMENLTPPWGESFLTWLQYLIVFPLVLVLTLTIPDVRRPGMSPWSYLAFFLSIAWIGAFAFFMVDWAEVIGNTIGIPDVVMGLTILAAGTSVPDMLSSVIVARRGEGDMAVSSSIGSNIFDILVGLPVPWFLFTVWPNGKDFVYIESDGLTISILILLGMLVFVIAAVHCQGWKLTNTLAALMLLFYFGFLVQAIIQELPFVTC</sequence>
<dbReference type="Gene3D" id="1.20.1420.30">
    <property type="entry name" value="NCX, central ion-binding region"/>
    <property type="match status" value="2"/>
</dbReference>
<feature type="transmembrane region" description="Helical" evidence="18">
    <location>
        <begin position="201"/>
        <end position="224"/>
    </location>
</feature>
<dbReference type="SUPFAM" id="SSF47473">
    <property type="entry name" value="EF-hand"/>
    <property type="match status" value="1"/>
</dbReference>
<dbReference type="InterPro" id="IPR018247">
    <property type="entry name" value="EF_Hand_1_Ca_BS"/>
</dbReference>
<keyword evidence="14" id="KW-0406">Ion transport</keyword>
<keyword evidence="15 18" id="KW-0472">Membrane</keyword>
<evidence type="ECO:0000256" key="18">
    <source>
        <dbReference type="SAM" id="Phobius"/>
    </source>
</evidence>
<evidence type="ECO:0000256" key="2">
    <source>
        <dbReference type="ARBA" id="ARBA00005364"/>
    </source>
</evidence>
<keyword evidence="16" id="KW-0739">Sodium transport</keyword>
<keyword evidence="3" id="KW-0813">Transport</keyword>
<evidence type="ECO:0000256" key="17">
    <source>
        <dbReference type="SAM" id="MobiDB-lite"/>
    </source>
</evidence>
<dbReference type="Proteomes" id="UP001153069">
    <property type="component" value="Unassembled WGS sequence"/>
</dbReference>
<gene>
    <name evidence="20" type="ORF">SEMRO_536_G162220.1</name>
</gene>
<evidence type="ECO:0000256" key="12">
    <source>
        <dbReference type="ARBA" id="ARBA00022989"/>
    </source>
</evidence>
<name>A0A9N8E1W6_9STRA</name>
<accession>A0A9N8E1W6</accession>
<feature type="transmembrane region" description="Helical" evidence="18">
    <location>
        <begin position="583"/>
        <end position="602"/>
    </location>
</feature>
<evidence type="ECO:0000259" key="19">
    <source>
        <dbReference type="PROSITE" id="PS50222"/>
    </source>
</evidence>
<evidence type="ECO:0000256" key="11">
    <source>
        <dbReference type="ARBA" id="ARBA00022958"/>
    </source>
</evidence>
<keyword evidence="10" id="KW-0769">Symport</keyword>
<dbReference type="CDD" id="cd15898">
    <property type="entry name" value="EFh_PI-PLC"/>
    <property type="match status" value="1"/>
</dbReference>
<dbReference type="OrthoDB" id="2127281at2759"/>
<evidence type="ECO:0000256" key="5">
    <source>
        <dbReference type="ARBA" id="ARBA00022538"/>
    </source>
</evidence>
<feature type="transmembrane region" description="Helical" evidence="18">
    <location>
        <begin position="657"/>
        <end position="675"/>
    </location>
</feature>
<protein>
    <submittedName>
        <fullName evidence="20">Sodium/potassium/calcium exchanger 3</fullName>
    </submittedName>
</protein>
<proteinExistence type="inferred from homology"/>
<dbReference type="GO" id="GO:0005886">
    <property type="term" value="C:plasma membrane"/>
    <property type="evidence" value="ECO:0007669"/>
    <property type="project" value="TreeGrafter"/>
</dbReference>
<dbReference type="Pfam" id="PF13499">
    <property type="entry name" value="EF-hand_7"/>
    <property type="match status" value="2"/>
</dbReference>
<keyword evidence="5" id="KW-0633">Potassium transport</keyword>
<evidence type="ECO:0000256" key="7">
    <source>
        <dbReference type="ARBA" id="ARBA00022692"/>
    </source>
</evidence>
<feature type="transmembrane region" description="Helical" evidence="18">
    <location>
        <begin position="236"/>
        <end position="256"/>
    </location>
</feature>
<dbReference type="InterPro" id="IPR004837">
    <property type="entry name" value="NaCa_Exmemb"/>
</dbReference>
<keyword evidence="11" id="KW-0630">Potassium</keyword>
<keyword evidence="8" id="KW-0732">Signal</keyword>
<dbReference type="CDD" id="cd00051">
    <property type="entry name" value="EFh"/>
    <property type="match status" value="1"/>
</dbReference>
<dbReference type="GO" id="GO:0006874">
    <property type="term" value="P:intracellular calcium ion homeostasis"/>
    <property type="evidence" value="ECO:0007669"/>
    <property type="project" value="TreeGrafter"/>
</dbReference>
<dbReference type="PROSITE" id="PS50222">
    <property type="entry name" value="EF_HAND_2"/>
    <property type="match status" value="3"/>
</dbReference>
<comment type="subcellular location">
    <subcellularLocation>
        <location evidence="1">Membrane</location>
        <topology evidence="1">Multi-pass membrane protein</topology>
    </subcellularLocation>
</comment>
<evidence type="ECO:0000256" key="6">
    <source>
        <dbReference type="ARBA" id="ARBA00022568"/>
    </source>
</evidence>
<dbReference type="GO" id="GO:0008273">
    <property type="term" value="F:calcium, potassium:sodium antiporter activity"/>
    <property type="evidence" value="ECO:0007669"/>
    <property type="project" value="TreeGrafter"/>
</dbReference>
<feature type="region of interest" description="Disordered" evidence="17">
    <location>
        <begin position="1"/>
        <end position="22"/>
    </location>
</feature>
<evidence type="ECO:0000256" key="16">
    <source>
        <dbReference type="ARBA" id="ARBA00023201"/>
    </source>
</evidence>
<evidence type="ECO:0000256" key="1">
    <source>
        <dbReference type="ARBA" id="ARBA00004141"/>
    </source>
</evidence>
<keyword evidence="7 18" id="KW-0812">Transmembrane</keyword>